<gene>
    <name evidence="1" type="ORF">MUK42_12678</name>
</gene>
<dbReference type="Proteomes" id="UP001055439">
    <property type="component" value="Chromosome 7"/>
</dbReference>
<dbReference type="OrthoDB" id="10393713at2759"/>
<keyword evidence="2" id="KW-1185">Reference proteome</keyword>
<accession>A0A9E7KL16</accession>
<proteinExistence type="predicted"/>
<name>A0A9E7KL16_9LILI</name>
<reference evidence="1" key="1">
    <citation type="submission" date="2022-05" db="EMBL/GenBank/DDBJ databases">
        <title>The Musa troglodytarum L. genome provides insights into the mechanism of non-climacteric behaviour and enrichment of carotenoids.</title>
        <authorList>
            <person name="Wang J."/>
        </authorList>
    </citation>
    <scope>NUCLEOTIDE SEQUENCE</scope>
    <source>
        <tissue evidence="1">Leaf</tissue>
    </source>
</reference>
<evidence type="ECO:0000313" key="2">
    <source>
        <dbReference type="Proteomes" id="UP001055439"/>
    </source>
</evidence>
<organism evidence="1 2">
    <name type="scientific">Musa troglodytarum</name>
    <name type="common">fe'i banana</name>
    <dbReference type="NCBI Taxonomy" id="320322"/>
    <lineage>
        <taxon>Eukaryota</taxon>
        <taxon>Viridiplantae</taxon>
        <taxon>Streptophyta</taxon>
        <taxon>Embryophyta</taxon>
        <taxon>Tracheophyta</taxon>
        <taxon>Spermatophyta</taxon>
        <taxon>Magnoliopsida</taxon>
        <taxon>Liliopsida</taxon>
        <taxon>Zingiberales</taxon>
        <taxon>Musaceae</taxon>
        <taxon>Musa</taxon>
    </lineage>
</organism>
<protein>
    <submittedName>
        <fullName evidence="1">Uncharacterized protein</fullName>
    </submittedName>
</protein>
<sequence>MANTAVQDMSSHYGGLDSQLLTSYPWLNWRDDEIKKNMTIREKRDVRYFSKSYNLAVFQDVVEFFLTCMVGAPIKMKQTIETFPSGAFACNPLYSIN</sequence>
<dbReference type="EMBL" id="CP097509">
    <property type="protein sequence ID" value="URE19864.1"/>
    <property type="molecule type" value="Genomic_DNA"/>
</dbReference>
<evidence type="ECO:0000313" key="1">
    <source>
        <dbReference type="EMBL" id="URE19864.1"/>
    </source>
</evidence>
<dbReference type="AlphaFoldDB" id="A0A9E7KL16"/>